<dbReference type="EMBL" id="KV419435">
    <property type="protein sequence ID" value="KZS88613.1"/>
    <property type="molecule type" value="Genomic_DNA"/>
</dbReference>
<keyword evidence="3" id="KW-1185">Reference proteome</keyword>
<dbReference type="PROSITE" id="PS50011">
    <property type="entry name" value="PROTEIN_KINASE_DOM"/>
    <property type="match status" value="1"/>
</dbReference>
<dbReference type="AlphaFoldDB" id="A0A164PDB3"/>
<organism evidence="2 3">
    <name type="scientific">Sistotremastrum niveocremeum HHB9708</name>
    <dbReference type="NCBI Taxonomy" id="1314777"/>
    <lineage>
        <taxon>Eukaryota</taxon>
        <taxon>Fungi</taxon>
        <taxon>Dikarya</taxon>
        <taxon>Basidiomycota</taxon>
        <taxon>Agaricomycotina</taxon>
        <taxon>Agaricomycetes</taxon>
        <taxon>Sistotremastrales</taxon>
        <taxon>Sistotremastraceae</taxon>
        <taxon>Sertulicium</taxon>
        <taxon>Sertulicium niveocremeum</taxon>
    </lineage>
</organism>
<evidence type="ECO:0000259" key="1">
    <source>
        <dbReference type="PROSITE" id="PS50011"/>
    </source>
</evidence>
<proteinExistence type="predicted"/>
<evidence type="ECO:0000313" key="3">
    <source>
        <dbReference type="Proteomes" id="UP000076722"/>
    </source>
</evidence>
<dbReference type="InterPro" id="IPR050167">
    <property type="entry name" value="Ser_Thr_protein_kinase"/>
</dbReference>
<accession>A0A164PDB3</accession>
<dbReference type="GO" id="GO:0004672">
    <property type="term" value="F:protein kinase activity"/>
    <property type="evidence" value="ECO:0007669"/>
    <property type="project" value="InterPro"/>
</dbReference>
<gene>
    <name evidence="2" type="ORF">SISNIDRAFT_417950</name>
</gene>
<dbReference type="SUPFAM" id="SSF56112">
    <property type="entry name" value="Protein kinase-like (PK-like)"/>
    <property type="match status" value="1"/>
</dbReference>
<dbReference type="SMART" id="SM00220">
    <property type="entry name" value="S_TKc"/>
    <property type="match status" value="1"/>
</dbReference>
<dbReference type="OrthoDB" id="4062651at2759"/>
<dbReference type="GO" id="GO:0005737">
    <property type="term" value="C:cytoplasm"/>
    <property type="evidence" value="ECO:0007669"/>
    <property type="project" value="TreeGrafter"/>
</dbReference>
<dbReference type="Proteomes" id="UP000076722">
    <property type="component" value="Unassembled WGS sequence"/>
</dbReference>
<feature type="domain" description="Protein kinase" evidence="1">
    <location>
        <begin position="1"/>
        <end position="228"/>
    </location>
</feature>
<dbReference type="InterPro" id="IPR000719">
    <property type="entry name" value="Prot_kinase_dom"/>
</dbReference>
<keyword evidence="2" id="KW-0808">Transferase</keyword>
<dbReference type="GO" id="GO:0007165">
    <property type="term" value="P:signal transduction"/>
    <property type="evidence" value="ECO:0007669"/>
    <property type="project" value="TreeGrafter"/>
</dbReference>
<dbReference type="InterPro" id="IPR008271">
    <property type="entry name" value="Ser/Thr_kinase_AS"/>
</dbReference>
<reference evidence="2 3" key="1">
    <citation type="journal article" date="2016" name="Mol. Biol. Evol.">
        <title>Comparative Genomics of Early-Diverging Mushroom-Forming Fungi Provides Insights into the Origins of Lignocellulose Decay Capabilities.</title>
        <authorList>
            <person name="Nagy L.G."/>
            <person name="Riley R."/>
            <person name="Tritt A."/>
            <person name="Adam C."/>
            <person name="Daum C."/>
            <person name="Floudas D."/>
            <person name="Sun H."/>
            <person name="Yadav J.S."/>
            <person name="Pangilinan J."/>
            <person name="Larsson K.H."/>
            <person name="Matsuura K."/>
            <person name="Barry K."/>
            <person name="Labutti K."/>
            <person name="Kuo R."/>
            <person name="Ohm R.A."/>
            <person name="Bhattacharya S.S."/>
            <person name="Shirouzu T."/>
            <person name="Yoshinaga Y."/>
            <person name="Martin F.M."/>
            <person name="Grigoriev I.V."/>
            <person name="Hibbett D.S."/>
        </authorList>
    </citation>
    <scope>NUCLEOTIDE SEQUENCE [LARGE SCALE GENOMIC DNA]</scope>
    <source>
        <strain evidence="2 3">HHB9708</strain>
    </source>
</reference>
<dbReference type="PANTHER" id="PTHR23257">
    <property type="entry name" value="SERINE-THREONINE PROTEIN KINASE"/>
    <property type="match status" value="1"/>
</dbReference>
<protein>
    <submittedName>
        <fullName evidence="2">Kinase-like protein</fullName>
    </submittedName>
</protein>
<dbReference type="Gene3D" id="1.10.510.10">
    <property type="entry name" value="Transferase(Phosphotransferase) domain 1"/>
    <property type="match status" value="1"/>
</dbReference>
<dbReference type="PROSITE" id="PS00108">
    <property type="entry name" value="PROTEIN_KINASE_ST"/>
    <property type="match status" value="1"/>
</dbReference>
<name>A0A164PDB3_9AGAM</name>
<feature type="non-terminal residue" evidence="2">
    <location>
        <position position="1"/>
    </location>
</feature>
<dbReference type="Pfam" id="PF07714">
    <property type="entry name" value="PK_Tyr_Ser-Thr"/>
    <property type="match status" value="1"/>
</dbReference>
<dbReference type="InterPro" id="IPR011009">
    <property type="entry name" value="Kinase-like_dom_sf"/>
</dbReference>
<dbReference type="InterPro" id="IPR001245">
    <property type="entry name" value="Ser-Thr/Tyr_kinase_cat_dom"/>
</dbReference>
<sequence>REMEIWSNLHHDNILPLIGFCFRPIFRKDGSPPKTWEFSLLSPWMDNETVDEYAKDKPTEVRLRLLSDIAKGLEYLHDSRIIHGDLKGLNILVNVEGRALLADFGLSRQVTQSLDRPKDMCNLGAGTTKWLAPELVMHDPPIPSTYSDVWAFGCIIMEIFVNTTPYSNCRYYQAILKKILDKTPPHEGLPEVEQKIRSVPELWELCLKCWEQQPEERPIVSHIIDALK</sequence>
<dbReference type="STRING" id="1314777.A0A164PDB3"/>
<evidence type="ECO:0000313" key="2">
    <source>
        <dbReference type="EMBL" id="KZS88613.1"/>
    </source>
</evidence>
<dbReference type="GO" id="GO:0005524">
    <property type="term" value="F:ATP binding"/>
    <property type="evidence" value="ECO:0007669"/>
    <property type="project" value="InterPro"/>
</dbReference>
<keyword evidence="2" id="KW-0418">Kinase</keyword>